<dbReference type="FunFam" id="3.30.70.270:FF:000003">
    <property type="entry name" value="Transposon Ty3-G Gag-Pol polyprotein"/>
    <property type="match status" value="1"/>
</dbReference>
<dbReference type="Pfam" id="PF00078">
    <property type="entry name" value="RVT_1"/>
    <property type="match status" value="1"/>
</dbReference>
<dbReference type="PANTHER" id="PTHR37984">
    <property type="entry name" value="PROTEIN CBG26694"/>
    <property type="match status" value="1"/>
</dbReference>
<accession>A0A6S7GZ79</accession>
<protein>
    <recommendedName>
        <fullName evidence="1">Reverse transcriptase domain-containing protein</fullName>
    </recommendedName>
</protein>
<evidence type="ECO:0000259" key="1">
    <source>
        <dbReference type="Pfam" id="PF00078"/>
    </source>
</evidence>
<evidence type="ECO:0000313" key="3">
    <source>
        <dbReference type="Proteomes" id="UP001152795"/>
    </source>
</evidence>
<evidence type="ECO:0000313" key="2">
    <source>
        <dbReference type="EMBL" id="CAB3989621.1"/>
    </source>
</evidence>
<comment type="caution">
    <text evidence="2">The sequence shown here is derived from an EMBL/GenBank/DDBJ whole genome shotgun (WGS) entry which is preliminary data.</text>
</comment>
<reference evidence="2" key="1">
    <citation type="submission" date="2020-04" db="EMBL/GenBank/DDBJ databases">
        <authorList>
            <person name="Alioto T."/>
            <person name="Alioto T."/>
            <person name="Gomez Garrido J."/>
        </authorList>
    </citation>
    <scope>NUCLEOTIDE SEQUENCE</scope>
    <source>
        <strain evidence="2">A484AB</strain>
    </source>
</reference>
<dbReference type="OrthoDB" id="2286242at2759"/>
<feature type="domain" description="Reverse transcriptase" evidence="1">
    <location>
        <begin position="1"/>
        <end position="79"/>
    </location>
</feature>
<dbReference type="Gene3D" id="3.30.70.270">
    <property type="match status" value="2"/>
</dbReference>
<keyword evidence="3" id="KW-1185">Reference proteome</keyword>
<dbReference type="SUPFAM" id="SSF56672">
    <property type="entry name" value="DNA/RNA polymerases"/>
    <property type="match status" value="1"/>
</dbReference>
<dbReference type="PANTHER" id="PTHR37984:SF5">
    <property type="entry name" value="PROTEIN NYNRIN-LIKE"/>
    <property type="match status" value="1"/>
</dbReference>
<organism evidence="2 3">
    <name type="scientific">Paramuricea clavata</name>
    <name type="common">Red gorgonian</name>
    <name type="synonym">Violescent sea-whip</name>
    <dbReference type="NCBI Taxonomy" id="317549"/>
    <lineage>
        <taxon>Eukaryota</taxon>
        <taxon>Metazoa</taxon>
        <taxon>Cnidaria</taxon>
        <taxon>Anthozoa</taxon>
        <taxon>Octocorallia</taxon>
        <taxon>Malacalcyonacea</taxon>
        <taxon>Plexauridae</taxon>
        <taxon>Paramuricea</taxon>
    </lineage>
</organism>
<proteinExistence type="predicted"/>
<dbReference type="EMBL" id="CACRXK020001521">
    <property type="protein sequence ID" value="CAB3989621.1"/>
    <property type="molecule type" value="Genomic_DNA"/>
</dbReference>
<sequence length="140" mass="16265">MPFGIHSGQEVFHKRIDELFQDLDGVETDIGDILVWGTTIEEHNERLEKVLQRARQSNLKLNPDKCQIRRTKVLYIGHVLTIDGVKPDASKLKAKHGIQRLLRMVNYVAKFAPHVSEVTAPLRELLKKDVAWHWTERHEQ</sequence>
<dbReference type="InterPro" id="IPR050951">
    <property type="entry name" value="Retrovirus_Pol_polyprotein"/>
</dbReference>
<dbReference type="InterPro" id="IPR043128">
    <property type="entry name" value="Rev_trsase/Diguanyl_cyclase"/>
</dbReference>
<name>A0A6S7GZ79_PARCT</name>
<dbReference type="InterPro" id="IPR043502">
    <property type="entry name" value="DNA/RNA_pol_sf"/>
</dbReference>
<gene>
    <name evidence="2" type="ORF">PACLA_8A059509</name>
</gene>
<dbReference type="AlphaFoldDB" id="A0A6S7GZ79"/>
<dbReference type="Proteomes" id="UP001152795">
    <property type="component" value="Unassembled WGS sequence"/>
</dbReference>
<dbReference type="InterPro" id="IPR000477">
    <property type="entry name" value="RT_dom"/>
</dbReference>